<feature type="signal peptide" evidence="1">
    <location>
        <begin position="1"/>
        <end position="16"/>
    </location>
</feature>
<evidence type="ECO:0000256" key="1">
    <source>
        <dbReference type="SAM" id="SignalP"/>
    </source>
</evidence>
<keyword evidence="1" id="KW-0732">Signal</keyword>
<evidence type="ECO:0000313" key="2">
    <source>
        <dbReference type="EMBL" id="OHT10937.1"/>
    </source>
</evidence>
<protein>
    <submittedName>
        <fullName evidence="2">Uncharacterized protein</fullName>
    </submittedName>
</protein>
<gene>
    <name evidence="2" type="ORF">TRFO_19636</name>
</gene>
<sequence length="232" mass="25716">MGATNLMLMAFAAAMAYKEQMNTQLTSHTYKGNVGTIIDRPGFEAFDSHLFYKTAKVDISKGGQLIDMLYTMSSNDFPSDFDEFQKEDWTNFFADVKEEQSYEIDTASMSINVAHYSQATGKLSFYTVFLTPDDNGEVINYEYLRVQCTLTLPGRFMIGSSAKKGWFSSSKSQTLMKIDASIEYTDVVDALSIALAPLYLGFMTATSSILEKLQALGINALAIEPNPTSGFI</sequence>
<dbReference type="AlphaFoldDB" id="A0A1J4KHS1"/>
<dbReference type="VEuPathDB" id="TrichDB:TRFO_19636"/>
<reference evidence="2" key="1">
    <citation type="submission" date="2016-10" db="EMBL/GenBank/DDBJ databases">
        <authorList>
            <person name="Benchimol M."/>
            <person name="Almeida L.G."/>
            <person name="Vasconcelos A.T."/>
            <person name="Perreira-Neves A."/>
            <person name="Rosa I.A."/>
            <person name="Tasca T."/>
            <person name="Bogo M.R."/>
            <person name="de Souza W."/>
        </authorList>
    </citation>
    <scope>NUCLEOTIDE SEQUENCE [LARGE SCALE GENOMIC DNA]</scope>
    <source>
        <strain evidence="2">K</strain>
    </source>
</reference>
<dbReference type="GeneID" id="94835609"/>
<proteinExistence type="predicted"/>
<evidence type="ECO:0000313" key="3">
    <source>
        <dbReference type="Proteomes" id="UP000179807"/>
    </source>
</evidence>
<accession>A0A1J4KHS1</accession>
<name>A0A1J4KHS1_9EUKA</name>
<comment type="caution">
    <text evidence="2">The sequence shown here is derived from an EMBL/GenBank/DDBJ whole genome shotgun (WGS) entry which is preliminary data.</text>
</comment>
<keyword evidence="3" id="KW-1185">Reference proteome</keyword>
<dbReference type="RefSeq" id="XP_068364073.1">
    <property type="nucleotide sequence ID" value="XM_068500905.1"/>
</dbReference>
<feature type="chain" id="PRO_5012159008" evidence="1">
    <location>
        <begin position="17"/>
        <end position="232"/>
    </location>
</feature>
<dbReference type="EMBL" id="MLAK01000598">
    <property type="protein sequence ID" value="OHT10937.1"/>
    <property type="molecule type" value="Genomic_DNA"/>
</dbReference>
<dbReference type="Proteomes" id="UP000179807">
    <property type="component" value="Unassembled WGS sequence"/>
</dbReference>
<organism evidence="2 3">
    <name type="scientific">Tritrichomonas foetus</name>
    <dbReference type="NCBI Taxonomy" id="1144522"/>
    <lineage>
        <taxon>Eukaryota</taxon>
        <taxon>Metamonada</taxon>
        <taxon>Parabasalia</taxon>
        <taxon>Tritrichomonadida</taxon>
        <taxon>Tritrichomonadidae</taxon>
        <taxon>Tritrichomonas</taxon>
    </lineage>
</organism>